<keyword evidence="5 11" id="KW-0645">Protease</keyword>
<evidence type="ECO:0000259" key="13">
    <source>
        <dbReference type="Pfam" id="PF03416"/>
    </source>
</evidence>
<keyword evidence="7" id="KW-0788">Thiol protease</keyword>
<keyword evidence="4 11" id="KW-0963">Cytoplasm</keyword>
<accession>A0ABM1DSM2</accession>
<dbReference type="InterPro" id="IPR046792">
    <property type="entry name" value="Peptidase_C54_cat"/>
</dbReference>
<dbReference type="SUPFAM" id="SSF54001">
    <property type="entry name" value="Cysteine proteinases"/>
    <property type="match status" value="1"/>
</dbReference>
<feature type="compositionally biased region" description="Basic and acidic residues" evidence="12">
    <location>
        <begin position="27"/>
        <end position="66"/>
    </location>
</feature>
<keyword evidence="3" id="KW-0813">Transport</keyword>
<keyword evidence="8 11" id="KW-0653">Protein transport</keyword>
<evidence type="ECO:0000256" key="2">
    <source>
        <dbReference type="ARBA" id="ARBA00010958"/>
    </source>
</evidence>
<reference evidence="15" key="1">
    <citation type="submission" date="2025-08" db="UniProtKB">
        <authorList>
            <consortium name="RefSeq"/>
        </authorList>
    </citation>
    <scope>IDENTIFICATION</scope>
</reference>
<dbReference type="RefSeq" id="XP_014662943.1">
    <property type="nucleotide sequence ID" value="XM_014807457.1"/>
</dbReference>
<comment type="catalytic activity">
    <reaction evidence="10">
        <text>[protein]-C-terminal L-amino acid-glycyl-phosphatidylethanolamide + H2O = [protein]-C-terminal L-amino acid-glycine + a 1,2-diacyl-sn-glycero-3-phosphoethanolamine</text>
        <dbReference type="Rhea" id="RHEA:67548"/>
        <dbReference type="Rhea" id="RHEA-COMP:17323"/>
        <dbReference type="Rhea" id="RHEA-COMP:17324"/>
        <dbReference type="ChEBI" id="CHEBI:15377"/>
        <dbReference type="ChEBI" id="CHEBI:64612"/>
        <dbReference type="ChEBI" id="CHEBI:172940"/>
        <dbReference type="ChEBI" id="CHEBI:172941"/>
    </reaction>
    <physiologicalReaction direction="left-to-right" evidence="10">
        <dbReference type="Rhea" id="RHEA:67549"/>
    </physiologicalReaction>
</comment>
<evidence type="ECO:0000256" key="6">
    <source>
        <dbReference type="ARBA" id="ARBA00022801"/>
    </source>
</evidence>
<evidence type="ECO:0000313" key="15">
    <source>
        <dbReference type="RefSeq" id="XP_014662943.1"/>
    </source>
</evidence>
<protein>
    <recommendedName>
        <fullName evidence="11">Cysteine protease</fullName>
        <ecNumber evidence="11">3.4.22.-</ecNumber>
    </recommendedName>
</protein>
<dbReference type="GeneID" id="106805739"/>
<evidence type="ECO:0000256" key="3">
    <source>
        <dbReference type="ARBA" id="ARBA00022448"/>
    </source>
</evidence>
<name>A0ABM1DSM2_PRICU</name>
<comment type="subcellular location">
    <subcellularLocation>
        <location evidence="1 11">Cytoplasm</location>
    </subcellularLocation>
</comment>
<dbReference type="InterPro" id="IPR005078">
    <property type="entry name" value="Peptidase_C54"/>
</dbReference>
<evidence type="ECO:0000256" key="9">
    <source>
        <dbReference type="ARBA" id="ARBA00023006"/>
    </source>
</evidence>
<evidence type="ECO:0000256" key="7">
    <source>
        <dbReference type="ARBA" id="ARBA00022807"/>
    </source>
</evidence>
<keyword evidence="14" id="KW-1185">Reference proteome</keyword>
<gene>
    <name evidence="15" type="primary">LOC106805739</name>
</gene>
<dbReference type="EC" id="3.4.22.-" evidence="11"/>
<evidence type="ECO:0000256" key="4">
    <source>
        <dbReference type="ARBA" id="ARBA00022490"/>
    </source>
</evidence>
<comment type="similarity">
    <text evidence="2 11">Belongs to the peptidase C54 family.</text>
</comment>
<keyword evidence="9 11" id="KW-0072">Autophagy</keyword>
<dbReference type="GO" id="GO:0006508">
    <property type="term" value="P:proteolysis"/>
    <property type="evidence" value="ECO:0007669"/>
    <property type="project" value="UniProtKB-KW"/>
</dbReference>
<evidence type="ECO:0000256" key="8">
    <source>
        <dbReference type="ARBA" id="ARBA00022927"/>
    </source>
</evidence>
<feature type="domain" description="Peptidase C54 catalytic" evidence="13">
    <location>
        <begin position="122"/>
        <end position="184"/>
    </location>
</feature>
<evidence type="ECO:0000256" key="10">
    <source>
        <dbReference type="ARBA" id="ARBA00029362"/>
    </source>
</evidence>
<evidence type="ECO:0000256" key="12">
    <source>
        <dbReference type="SAM" id="MobiDB-lite"/>
    </source>
</evidence>
<dbReference type="Proteomes" id="UP000695022">
    <property type="component" value="Unplaced"/>
</dbReference>
<evidence type="ECO:0000313" key="14">
    <source>
        <dbReference type="Proteomes" id="UP000695022"/>
    </source>
</evidence>
<proteinExistence type="inferred from homology"/>
<evidence type="ECO:0000256" key="5">
    <source>
        <dbReference type="ARBA" id="ARBA00022670"/>
    </source>
</evidence>
<evidence type="ECO:0000256" key="1">
    <source>
        <dbReference type="ARBA" id="ARBA00004496"/>
    </source>
</evidence>
<dbReference type="GO" id="GO:0008233">
    <property type="term" value="F:peptidase activity"/>
    <property type="evidence" value="ECO:0007669"/>
    <property type="project" value="UniProtKB-KW"/>
</dbReference>
<keyword evidence="6 11" id="KW-0378">Hydrolase</keyword>
<comment type="function">
    <text evidence="11">Cysteine protease that plays a key role in autophagy by mediating both proteolytic activation and delipidation of ATG8 family proteins.</text>
</comment>
<feature type="region of interest" description="Disordered" evidence="12">
    <location>
        <begin position="25"/>
        <end position="111"/>
    </location>
</feature>
<dbReference type="PANTHER" id="PTHR22624:SF52">
    <property type="entry name" value="CYSTEINE PROTEASE"/>
    <property type="match status" value="1"/>
</dbReference>
<dbReference type="PANTHER" id="PTHR22624">
    <property type="entry name" value="CYSTEINE PROTEASE ATG4"/>
    <property type="match status" value="1"/>
</dbReference>
<organism evidence="14 15">
    <name type="scientific">Priapulus caudatus</name>
    <name type="common">Priapulid worm</name>
    <dbReference type="NCBI Taxonomy" id="37621"/>
    <lineage>
        <taxon>Eukaryota</taxon>
        <taxon>Metazoa</taxon>
        <taxon>Ecdysozoa</taxon>
        <taxon>Scalidophora</taxon>
        <taxon>Priapulida</taxon>
        <taxon>Priapulimorpha</taxon>
        <taxon>Priapulimorphida</taxon>
        <taxon>Priapulidae</taxon>
        <taxon>Priapulus</taxon>
    </lineage>
</organism>
<dbReference type="Pfam" id="PF03416">
    <property type="entry name" value="Peptidase_C54"/>
    <property type="match status" value="1"/>
</dbReference>
<dbReference type="InterPro" id="IPR038765">
    <property type="entry name" value="Papain-like_cys_pep_sf"/>
</dbReference>
<sequence length="209" mass="23061">MSAAKFKVKWKEVLLTYACSCANDPIETDRRRRDRQSDKALHADEKTPTGRRDRQSDVAPHADEKTPTGSGIASRHPASVADASLGHPRKPAGGSTGRASRLAARASPHHRSERAALFADRRVTAGSPEDDWKALLLLVPMRLGSDILNDLYEPCIKRILAHDSCIGIMGGRPKHSLFFVGWQGVSDVSPLYQVKYAPIFQHVENNDEM</sequence>
<evidence type="ECO:0000256" key="11">
    <source>
        <dbReference type="RuleBase" id="RU363115"/>
    </source>
</evidence>